<evidence type="ECO:0000256" key="2">
    <source>
        <dbReference type="ARBA" id="ARBA00022475"/>
    </source>
</evidence>
<dbReference type="InterPro" id="IPR036284">
    <property type="entry name" value="GGL_sf"/>
</dbReference>
<dbReference type="SUPFAM" id="SSF48670">
    <property type="entry name" value="Transducin (heterotrimeric G protein), gamma chain"/>
    <property type="match status" value="1"/>
</dbReference>
<keyword evidence="5" id="KW-0449">Lipoprotein</keyword>
<dbReference type="SMART" id="SM00224">
    <property type="entry name" value="GGL"/>
    <property type="match status" value="1"/>
</dbReference>
<keyword evidence="3 5" id="KW-0472">Membrane</keyword>
<evidence type="ECO:0000313" key="8">
    <source>
        <dbReference type="Proteomes" id="UP000593567"/>
    </source>
</evidence>
<feature type="domain" description="G protein gamma" evidence="6">
    <location>
        <begin position="1"/>
        <end position="66"/>
    </location>
</feature>
<comment type="similarity">
    <text evidence="1 5">Belongs to the G protein gamma family.</text>
</comment>
<gene>
    <name evidence="7" type="ORF">EB796_021831</name>
</gene>
<dbReference type="EMBL" id="VXIV02003208">
    <property type="protein sequence ID" value="KAF6019860.1"/>
    <property type="molecule type" value="Genomic_DNA"/>
</dbReference>
<keyword evidence="2 5" id="KW-1003">Cell membrane</keyword>
<name>A0A7J7J110_BUGNE</name>
<dbReference type="GO" id="GO:0005834">
    <property type="term" value="C:heterotrimeric G-protein complex"/>
    <property type="evidence" value="ECO:0007669"/>
    <property type="project" value="InterPro"/>
</dbReference>
<evidence type="ECO:0000256" key="3">
    <source>
        <dbReference type="ARBA" id="ARBA00023136"/>
    </source>
</evidence>
<comment type="function">
    <text evidence="5">Guanine nucleotide-binding proteins (G proteins) are involved as a modulator or transducer in various transmembrane signaling systems. The beta and gamma chains are required for the GTPase activity, for replacement of GDP by GTP, and for G protein-effector interaction.</text>
</comment>
<evidence type="ECO:0000313" key="7">
    <source>
        <dbReference type="EMBL" id="KAF6019860.1"/>
    </source>
</evidence>
<dbReference type="AlphaFoldDB" id="A0A7J7J110"/>
<dbReference type="PROSITE" id="PS50058">
    <property type="entry name" value="G_PROTEIN_GAMMA"/>
    <property type="match status" value="1"/>
</dbReference>
<dbReference type="GO" id="GO:0007186">
    <property type="term" value="P:G protein-coupled receptor signaling pathway"/>
    <property type="evidence" value="ECO:0007669"/>
    <property type="project" value="InterPro"/>
</dbReference>
<dbReference type="Pfam" id="PF00631">
    <property type="entry name" value="G-gamma"/>
    <property type="match status" value="1"/>
</dbReference>
<comment type="caution">
    <text evidence="7">The sequence shown here is derived from an EMBL/GenBank/DDBJ whole genome shotgun (WGS) entry which is preliminary data.</text>
</comment>
<dbReference type="OrthoDB" id="6264244at2759"/>
<evidence type="ECO:0000256" key="4">
    <source>
        <dbReference type="ARBA" id="ARBA00023224"/>
    </source>
</evidence>
<accession>A0A7J7J110</accession>
<keyword evidence="4 5" id="KW-0807">Transducer</keyword>
<dbReference type="Gene3D" id="4.10.260.10">
    <property type="entry name" value="Transducin (heterotrimeric G protein), gamma chain"/>
    <property type="match status" value="1"/>
</dbReference>
<comment type="subunit">
    <text evidence="5">G proteins are composed of 3 units; alpha, beta and gamma.</text>
</comment>
<reference evidence="7" key="1">
    <citation type="submission" date="2020-06" db="EMBL/GenBank/DDBJ databases">
        <title>Draft genome of Bugula neritina, a colonial animal packing powerful symbionts and potential medicines.</title>
        <authorList>
            <person name="Rayko M."/>
        </authorList>
    </citation>
    <scope>NUCLEOTIDE SEQUENCE [LARGE SCALE GENOMIC DNA]</scope>
    <source>
        <strain evidence="7">Kwan_BN1</strain>
    </source>
</reference>
<protein>
    <recommendedName>
        <fullName evidence="5">Guanine nucleotide-binding protein subunit gamma</fullName>
    </recommendedName>
</protein>
<evidence type="ECO:0000256" key="1">
    <source>
        <dbReference type="ARBA" id="ARBA00007431"/>
    </source>
</evidence>
<dbReference type="InterPro" id="IPR001770">
    <property type="entry name" value="G-protein_gamma"/>
</dbReference>
<evidence type="ECO:0000256" key="5">
    <source>
        <dbReference type="RuleBase" id="RU004973"/>
    </source>
</evidence>
<organism evidence="7 8">
    <name type="scientific">Bugula neritina</name>
    <name type="common">Brown bryozoan</name>
    <name type="synonym">Sertularia neritina</name>
    <dbReference type="NCBI Taxonomy" id="10212"/>
    <lineage>
        <taxon>Eukaryota</taxon>
        <taxon>Metazoa</taxon>
        <taxon>Spiralia</taxon>
        <taxon>Lophotrochozoa</taxon>
        <taxon>Bryozoa</taxon>
        <taxon>Gymnolaemata</taxon>
        <taxon>Cheilostomatida</taxon>
        <taxon>Flustrina</taxon>
        <taxon>Buguloidea</taxon>
        <taxon>Bugulidae</taxon>
        <taxon>Bugula</taxon>
    </lineage>
</organism>
<dbReference type="Proteomes" id="UP000593567">
    <property type="component" value="Unassembled WGS sequence"/>
</dbReference>
<dbReference type="GO" id="GO:0031681">
    <property type="term" value="F:G-protein beta-subunit binding"/>
    <property type="evidence" value="ECO:0007669"/>
    <property type="project" value="InterPro"/>
</dbReference>
<sequence>MSSATLQFQKQVGQLQAEAALNRMKLSDSLKEMMDHIQKYEAADPFVAGIAQNDNPFKDQKGCLIL</sequence>
<keyword evidence="8" id="KW-1185">Reference proteome</keyword>
<dbReference type="InterPro" id="IPR015898">
    <property type="entry name" value="G-protein_gamma-like_dom"/>
</dbReference>
<evidence type="ECO:0000259" key="6">
    <source>
        <dbReference type="PROSITE" id="PS50058"/>
    </source>
</evidence>
<dbReference type="PRINTS" id="PR00321">
    <property type="entry name" value="GPROTEING"/>
</dbReference>
<comment type="subcellular location">
    <subcellularLocation>
        <location evidence="5">Cell membrane</location>
        <topology evidence="5">Lipid-anchor</topology>
        <orientation evidence="5">Cytoplasmic side</orientation>
    </subcellularLocation>
</comment>
<dbReference type="SMART" id="SM01224">
    <property type="entry name" value="G_gamma"/>
    <property type="match status" value="1"/>
</dbReference>
<proteinExistence type="inferred from homology"/>
<dbReference type="PANTHER" id="PTHR13809">
    <property type="entry name" value="GUANINE NUCLEOTIDE-BINDING PROTEIN GAMMA SUBUNIT"/>
    <property type="match status" value="1"/>
</dbReference>